<evidence type="ECO:0000256" key="8">
    <source>
        <dbReference type="ARBA" id="ARBA00023004"/>
    </source>
</evidence>
<evidence type="ECO:0000256" key="11">
    <source>
        <dbReference type="ARBA" id="ARBA00023136"/>
    </source>
</evidence>
<dbReference type="InterPro" id="IPR039426">
    <property type="entry name" value="TonB-dep_rcpt-like"/>
</dbReference>
<dbReference type="RefSeq" id="WP_344672692.1">
    <property type="nucleotide sequence ID" value="NZ_BAAAZI010000001.1"/>
</dbReference>
<organism evidence="18 19">
    <name type="scientific">Sphingobacterium kyonggiense</name>
    <dbReference type="NCBI Taxonomy" id="714075"/>
    <lineage>
        <taxon>Bacteria</taxon>
        <taxon>Pseudomonadati</taxon>
        <taxon>Bacteroidota</taxon>
        <taxon>Sphingobacteriia</taxon>
        <taxon>Sphingobacteriales</taxon>
        <taxon>Sphingobacteriaceae</taxon>
        <taxon>Sphingobacterium</taxon>
    </lineage>
</organism>
<proteinExistence type="inferred from homology"/>
<dbReference type="SUPFAM" id="SSF56935">
    <property type="entry name" value="Porins"/>
    <property type="match status" value="1"/>
</dbReference>
<dbReference type="InterPro" id="IPR037066">
    <property type="entry name" value="Plug_dom_sf"/>
</dbReference>
<dbReference type="Gene3D" id="2.170.130.10">
    <property type="entry name" value="TonB-dependent receptor, plug domain"/>
    <property type="match status" value="1"/>
</dbReference>
<evidence type="ECO:0000259" key="16">
    <source>
        <dbReference type="Pfam" id="PF00593"/>
    </source>
</evidence>
<comment type="similarity">
    <text evidence="2 14 15">Belongs to the TonB-dependent receptor family.</text>
</comment>
<dbReference type="Proteomes" id="UP001500101">
    <property type="component" value="Unassembled WGS sequence"/>
</dbReference>
<gene>
    <name evidence="18" type="ORF">GCM10022216_00690</name>
</gene>
<dbReference type="CDD" id="cd01347">
    <property type="entry name" value="ligand_gated_channel"/>
    <property type="match status" value="1"/>
</dbReference>
<evidence type="ECO:0000256" key="6">
    <source>
        <dbReference type="ARBA" id="ARBA00022692"/>
    </source>
</evidence>
<keyword evidence="10 15" id="KW-0798">TonB box</keyword>
<dbReference type="PROSITE" id="PS52016">
    <property type="entry name" value="TONB_DEPENDENT_REC_3"/>
    <property type="match status" value="1"/>
</dbReference>
<evidence type="ECO:0000313" key="18">
    <source>
        <dbReference type="EMBL" id="GAA4131010.1"/>
    </source>
</evidence>
<dbReference type="PANTHER" id="PTHR32552">
    <property type="entry name" value="FERRICHROME IRON RECEPTOR-RELATED"/>
    <property type="match status" value="1"/>
</dbReference>
<evidence type="ECO:0000313" key="19">
    <source>
        <dbReference type="Proteomes" id="UP001500101"/>
    </source>
</evidence>
<evidence type="ECO:0000256" key="5">
    <source>
        <dbReference type="ARBA" id="ARBA00022496"/>
    </source>
</evidence>
<dbReference type="Pfam" id="PF00593">
    <property type="entry name" value="TonB_dep_Rec_b-barrel"/>
    <property type="match status" value="1"/>
</dbReference>
<sequence>MKKHLYAFCIISCLCIELLIAQTKSTSIRILDFNYQPIEAAKLKVLESAEVFITDKQGKVFLDLDPNKIYTFQIEYQGEQYQEQIKNAERNLYTFYIGTKQNQIDEVVVSAARKFAEKKTETVGKMPQENLESSQSYNIIPQELLKERSVTDMKSALLAAPGIANITNGLGAGGFTVIAKMRGFSTGSGSLKNGYRTSQTTMSDLANIEAIEIIKGPAGTLYGTSNEISYGGIINIVTKKPKPYSFGEASYSYGAYDLSRLTLDFNTPINESKTVLFRFNTALQRGRTFQDFGKDNTIFFAPAFRFLVNDRLTLNIEAEYSKAEKNMIAVGYLPKGFNELAAFDWNVKQSFSSNDLTMKSDVLNVMTSADYRISNRWTSKTIFSSANTNNHSNYLFAVPLTRDTIGRRIMRIPSEFITTSIQQNFVGVYGNEKWTNKLLIGVDYNDDKYYTQRKMLNYYDKVNRFQNVPAINMAKVDQLFANAQESAINTLNRTMGIYLSDVFSLNNRLHINAGLRMDRYKDLVTDFEETYFSPKFGAVYEVIDNQVSLFGNYTNGFTNGRMVLENVQFNAATIKPQEAAQYEFGVKYELFDKKLHGNASYYNIDVTNVPFTILEETGKSTTVQNGRQRSRGFEFDLTTKPFPGMHLIIGYGYNDSRFTKGDEKTLGKKPQGTPYHVGNFWASYSLLEGKLQGLGLGFGGNYSDDFYGDDYNTFKMPGYFLLDASVFYERDRFRVSVKGNNLTNKQYLTTNFWLYAQPTRTVLGTISYRF</sequence>
<dbReference type="InterPro" id="IPR000531">
    <property type="entry name" value="Beta-barrel_TonB"/>
</dbReference>
<keyword evidence="13 14" id="KW-0998">Cell outer membrane</keyword>
<keyword evidence="6 14" id="KW-0812">Transmembrane</keyword>
<protein>
    <submittedName>
        <fullName evidence="18">TonB-dependent receptor</fullName>
    </submittedName>
</protein>
<evidence type="ECO:0000256" key="2">
    <source>
        <dbReference type="ARBA" id="ARBA00009810"/>
    </source>
</evidence>
<evidence type="ECO:0000259" key="17">
    <source>
        <dbReference type="Pfam" id="PF07715"/>
    </source>
</evidence>
<keyword evidence="3 14" id="KW-0813">Transport</keyword>
<evidence type="ECO:0000256" key="12">
    <source>
        <dbReference type="ARBA" id="ARBA00023170"/>
    </source>
</evidence>
<dbReference type="EMBL" id="BAAAZI010000001">
    <property type="protein sequence ID" value="GAA4131010.1"/>
    <property type="molecule type" value="Genomic_DNA"/>
</dbReference>
<dbReference type="InterPro" id="IPR010105">
    <property type="entry name" value="TonB_sidphr_rcpt"/>
</dbReference>
<keyword evidence="9" id="KW-0406">Ion transport</keyword>
<dbReference type="Gene3D" id="2.40.170.20">
    <property type="entry name" value="TonB-dependent receptor, beta-barrel domain"/>
    <property type="match status" value="1"/>
</dbReference>
<evidence type="ECO:0000256" key="14">
    <source>
        <dbReference type="PROSITE-ProRule" id="PRU01360"/>
    </source>
</evidence>
<evidence type="ECO:0000256" key="7">
    <source>
        <dbReference type="ARBA" id="ARBA00022729"/>
    </source>
</evidence>
<dbReference type="InterPro" id="IPR036942">
    <property type="entry name" value="Beta-barrel_TonB_sf"/>
</dbReference>
<dbReference type="InterPro" id="IPR012910">
    <property type="entry name" value="Plug_dom"/>
</dbReference>
<reference evidence="19" key="1">
    <citation type="journal article" date="2019" name="Int. J. Syst. Evol. Microbiol.">
        <title>The Global Catalogue of Microorganisms (GCM) 10K type strain sequencing project: providing services to taxonomists for standard genome sequencing and annotation.</title>
        <authorList>
            <consortium name="The Broad Institute Genomics Platform"/>
            <consortium name="The Broad Institute Genome Sequencing Center for Infectious Disease"/>
            <person name="Wu L."/>
            <person name="Ma J."/>
        </authorList>
    </citation>
    <scope>NUCLEOTIDE SEQUENCE [LARGE SCALE GENOMIC DNA]</scope>
    <source>
        <strain evidence="19">JCM 16704</strain>
    </source>
</reference>
<evidence type="ECO:0000256" key="10">
    <source>
        <dbReference type="ARBA" id="ARBA00023077"/>
    </source>
</evidence>
<comment type="subcellular location">
    <subcellularLocation>
        <location evidence="1 14">Cell outer membrane</location>
        <topology evidence="1 14">Multi-pass membrane protein</topology>
    </subcellularLocation>
</comment>
<evidence type="ECO:0000256" key="9">
    <source>
        <dbReference type="ARBA" id="ARBA00023065"/>
    </source>
</evidence>
<name>A0ABP7Y5X5_9SPHI</name>
<comment type="caution">
    <text evidence="18">The sequence shown here is derived from an EMBL/GenBank/DDBJ whole genome shotgun (WGS) entry which is preliminary data.</text>
</comment>
<evidence type="ECO:0000256" key="1">
    <source>
        <dbReference type="ARBA" id="ARBA00004571"/>
    </source>
</evidence>
<keyword evidence="7" id="KW-0732">Signal</keyword>
<accession>A0ABP7Y5X5</accession>
<feature type="domain" description="TonB-dependent receptor plug" evidence="17">
    <location>
        <begin position="131"/>
        <end position="225"/>
    </location>
</feature>
<evidence type="ECO:0000256" key="15">
    <source>
        <dbReference type="RuleBase" id="RU003357"/>
    </source>
</evidence>
<keyword evidence="12 18" id="KW-0675">Receptor</keyword>
<evidence type="ECO:0000256" key="13">
    <source>
        <dbReference type="ARBA" id="ARBA00023237"/>
    </source>
</evidence>
<evidence type="ECO:0000256" key="4">
    <source>
        <dbReference type="ARBA" id="ARBA00022452"/>
    </source>
</evidence>
<dbReference type="PANTHER" id="PTHR32552:SF68">
    <property type="entry name" value="FERRICHROME OUTER MEMBRANE TRANSPORTER_PHAGE RECEPTOR"/>
    <property type="match status" value="1"/>
</dbReference>
<feature type="domain" description="TonB-dependent receptor-like beta-barrel" evidence="16">
    <location>
        <begin position="344"/>
        <end position="742"/>
    </location>
</feature>
<keyword evidence="5" id="KW-0410">Iron transport</keyword>
<keyword evidence="4 14" id="KW-1134">Transmembrane beta strand</keyword>
<dbReference type="NCBIfam" id="TIGR01783">
    <property type="entry name" value="TonB-siderophor"/>
    <property type="match status" value="1"/>
</dbReference>
<keyword evidence="19" id="KW-1185">Reference proteome</keyword>
<keyword evidence="8" id="KW-0408">Iron</keyword>
<dbReference type="Pfam" id="PF07715">
    <property type="entry name" value="Plug"/>
    <property type="match status" value="1"/>
</dbReference>
<keyword evidence="11 14" id="KW-0472">Membrane</keyword>
<evidence type="ECO:0000256" key="3">
    <source>
        <dbReference type="ARBA" id="ARBA00022448"/>
    </source>
</evidence>